<dbReference type="SUPFAM" id="SSF88713">
    <property type="entry name" value="Glycoside hydrolase/deacetylase"/>
    <property type="match status" value="1"/>
</dbReference>
<dbReference type="Proteomes" id="UP000199086">
    <property type="component" value="Unassembled WGS sequence"/>
</dbReference>
<dbReference type="STRING" id="1577474.GA0111570_1362"/>
<dbReference type="InterPro" id="IPR050248">
    <property type="entry name" value="Polysacc_deacetylase_ArnD"/>
</dbReference>
<keyword evidence="5" id="KW-1185">Reference proteome</keyword>
<dbReference type="RefSeq" id="WP_217634253.1">
    <property type="nucleotide sequence ID" value="NZ_FMYF01000036.1"/>
</dbReference>
<dbReference type="GO" id="GO:0005975">
    <property type="term" value="P:carbohydrate metabolic process"/>
    <property type="evidence" value="ECO:0007669"/>
    <property type="project" value="InterPro"/>
</dbReference>
<dbReference type="Pfam" id="PF01522">
    <property type="entry name" value="Polysacc_deac_1"/>
    <property type="match status" value="1"/>
</dbReference>
<evidence type="ECO:0000313" key="4">
    <source>
        <dbReference type="EMBL" id="SDC11755.1"/>
    </source>
</evidence>
<accession>A0A1G6J0D7</accession>
<gene>
    <name evidence="4" type="ORF">GA0111570_1362</name>
</gene>
<dbReference type="PANTHER" id="PTHR10587:SF133">
    <property type="entry name" value="CHITIN DEACETYLASE 1-RELATED"/>
    <property type="match status" value="1"/>
</dbReference>
<sequence>CRQDFQGGTIKWRSGIGIIDCSRLKCVALTFDDGPGPYTSRLLDTLDAQNVQSTFFVVGQNVGNYPSTEQRAFRNGNEVMNHSWSHPDLTTLSYSSIVSQLSSTSNVIQSTVGKRPSLMRPPYGAYNSTVTSISRDQGMAVITWSVDTLDWKYRDSAYVRNAAVANTTSGSIVLMHDIHPTTVDAVPGIISDLKARGYVLVTVTDLLGAPQPGVVYSRR</sequence>
<evidence type="ECO:0000256" key="1">
    <source>
        <dbReference type="ARBA" id="ARBA00022723"/>
    </source>
</evidence>
<name>A0A1G6J0D7_9ACTN</name>
<dbReference type="GO" id="GO:0016810">
    <property type="term" value="F:hydrolase activity, acting on carbon-nitrogen (but not peptide) bonds"/>
    <property type="evidence" value="ECO:0007669"/>
    <property type="project" value="InterPro"/>
</dbReference>
<reference evidence="4 5" key="1">
    <citation type="submission" date="2016-06" db="EMBL/GenBank/DDBJ databases">
        <authorList>
            <person name="Olsen C.W."/>
            <person name="Carey S."/>
            <person name="Hinshaw L."/>
            <person name="Karasin A.I."/>
        </authorList>
    </citation>
    <scope>NUCLEOTIDE SEQUENCE [LARGE SCALE GENOMIC DNA]</scope>
    <source>
        <strain evidence="4 5">LZ-22</strain>
    </source>
</reference>
<keyword evidence="1" id="KW-0479">Metal-binding</keyword>
<keyword evidence="2" id="KW-0378">Hydrolase</keyword>
<feature type="domain" description="NodB homology" evidence="3">
    <location>
        <begin position="25"/>
        <end position="201"/>
    </location>
</feature>
<organism evidence="4 5">
    <name type="scientific">Raineyella antarctica</name>
    <dbReference type="NCBI Taxonomy" id="1577474"/>
    <lineage>
        <taxon>Bacteria</taxon>
        <taxon>Bacillati</taxon>
        <taxon>Actinomycetota</taxon>
        <taxon>Actinomycetes</taxon>
        <taxon>Propionibacteriales</taxon>
        <taxon>Propionibacteriaceae</taxon>
        <taxon>Raineyella</taxon>
    </lineage>
</organism>
<proteinExistence type="predicted"/>
<dbReference type="PANTHER" id="PTHR10587">
    <property type="entry name" value="GLYCOSYL TRANSFERASE-RELATED"/>
    <property type="match status" value="1"/>
</dbReference>
<feature type="non-terminal residue" evidence="4">
    <location>
        <position position="1"/>
    </location>
</feature>
<dbReference type="EMBL" id="FMYF01000036">
    <property type="protein sequence ID" value="SDC11755.1"/>
    <property type="molecule type" value="Genomic_DNA"/>
</dbReference>
<dbReference type="GO" id="GO:0046872">
    <property type="term" value="F:metal ion binding"/>
    <property type="evidence" value="ECO:0007669"/>
    <property type="project" value="UniProtKB-KW"/>
</dbReference>
<evidence type="ECO:0000313" key="5">
    <source>
        <dbReference type="Proteomes" id="UP000199086"/>
    </source>
</evidence>
<dbReference type="PROSITE" id="PS51677">
    <property type="entry name" value="NODB"/>
    <property type="match status" value="1"/>
</dbReference>
<dbReference type="GO" id="GO:0016020">
    <property type="term" value="C:membrane"/>
    <property type="evidence" value="ECO:0007669"/>
    <property type="project" value="TreeGrafter"/>
</dbReference>
<evidence type="ECO:0000259" key="3">
    <source>
        <dbReference type="PROSITE" id="PS51677"/>
    </source>
</evidence>
<protein>
    <submittedName>
        <fullName evidence="4">Peptidoglycan/xylan/chitin deacetylase, PgdA/CDA1 family</fullName>
    </submittedName>
</protein>
<dbReference type="InterPro" id="IPR011330">
    <property type="entry name" value="Glyco_hydro/deAcase_b/a-brl"/>
</dbReference>
<evidence type="ECO:0000256" key="2">
    <source>
        <dbReference type="ARBA" id="ARBA00022801"/>
    </source>
</evidence>
<dbReference type="AlphaFoldDB" id="A0A1G6J0D7"/>
<dbReference type="Gene3D" id="3.20.20.370">
    <property type="entry name" value="Glycoside hydrolase/deacetylase"/>
    <property type="match status" value="1"/>
</dbReference>
<dbReference type="InterPro" id="IPR002509">
    <property type="entry name" value="NODB_dom"/>
</dbReference>